<feature type="compositionally biased region" description="Low complexity" evidence="1">
    <location>
        <begin position="1"/>
        <end position="18"/>
    </location>
</feature>
<reference evidence="2 3" key="1">
    <citation type="journal article" date="2019" name="Sci. Rep.">
        <title>Comparative genomics of chytrid fungi reveal insights into the obligate biotrophic and pathogenic lifestyle of Synchytrium endobioticum.</title>
        <authorList>
            <person name="van de Vossenberg B.T.L.H."/>
            <person name="Warris S."/>
            <person name="Nguyen H.D.T."/>
            <person name="van Gent-Pelzer M.P.E."/>
            <person name="Joly D.L."/>
            <person name="van de Geest H.C."/>
            <person name="Bonants P.J.M."/>
            <person name="Smith D.S."/>
            <person name="Levesque C.A."/>
            <person name="van der Lee T.A.J."/>
        </authorList>
    </citation>
    <scope>NUCLEOTIDE SEQUENCE [LARGE SCALE GENOMIC DNA]</scope>
    <source>
        <strain evidence="2 3">MB42</strain>
    </source>
</reference>
<evidence type="ECO:0000313" key="2">
    <source>
        <dbReference type="EMBL" id="TPX46388.1"/>
    </source>
</evidence>
<dbReference type="EMBL" id="QEAN01000137">
    <property type="protein sequence ID" value="TPX46388.1"/>
    <property type="molecule type" value="Genomic_DNA"/>
</dbReference>
<protein>
    <submittedName>
        <fullName evidence="2">Uncharacterized protein</fullName>
    </submittedName>
</protein>
<dbReference type="Proteomes" id="UP000317494">
    <property type="component" value="Unassembled WGS sequence"/>
</dbReference>
<evidence type="ECO:0000313" key="3">
    <source>
        <dbReference type="Proteomes" id="UP000317494"/>
    </source>
</evidence>
<feature type="region of interest" description="Disordered" evidence="1">
    <location>
        <begin position="1"/>
        <end position="27"/>
    </location>
</feature>
<evidence type="ECO:0000256" key="1">
    <source>
        <dbReference type="SAM" id="MobiDB-lite"/>
    </source>
</evidence>
<keyword evidence="3" id="KW-1185">Reference proteome</keyword>
<dbReference type="AlphaFoldDB" id="A0A507D5C8"/>
<gene>
    <name evidence="2" type="ORF">SeMB42_g03729</name>
</gene>
<sequence>MSENDNQQAHNDNQQTQNKNPDAGTYCTKYAEDTNALPFNHIEQDAIDNDLVANVDDLIHMDGTQSFPLNAINRAIQEGRNITHILNLKVSNQPNEAVGNRLRQAIFQHINNNPITKMVNGTTVIITWKSENVATSAYYYANIQLFTDVAVQEHTKQLFADLLEQLDEQFGHIFSTRETGLAFLVTKPTTQQILYQ</sequence>
<name>A0A507D5C8_9FUNG</name>
<comment type="caution">
    <text evidence="2">The sequence shown here is derived from an EMBL/GenBank/DDBJ whole genome shotgun (WGS) entry which is preliminary data.</text>
</comment>
<organism evidence="2 3">
    <name type="scientific">Synchytrium endobioticum</name>
    <dbReference type="NCBI Taxonomy" id="286115"/>
    <lineage>
        <taxon>Eukaryota</taxon>
        <taxon>Fungi</taxon>
        <taxon>Fungi incertae sedis</taxon>
        <taxon>Chytridiomycota</taxon>
        <taxon>Chytridiomycota incertae sedis</taxon>
        <taxon>Chytridiomycetes</taxon>
        <taxon>Synchytriales</taxon>
        <taxon>Synchytriaceae</taxon>
        <taxon>Synchytrium</taxon>
    </lineage>
</organism>
<proteinExistence type="predicted"/>
<dbReference type="VEuPathDB" id="FungiDB:SeMB42_g03729"/>
<accession>A0A507D5C8</accession>